<keyword evidence="6" id="KW-0597">Phosphoprotein</keyword>
<evidence type="ECO:0000256" key="1">
    <source>
        <dbReference type="ARBA" id="ARBA00022741"/>
    </source>
</evidence>
<feature type="modified residue" description="4-aspartylphosphate" evidence="6">
    <location>
        <position position="51"/>
    </location>
</feature>
<proteinExistence type="predicted"/>
<dbReference type="GO" id="GO:0003677">
    <property type="term" value="F:DNA binding"/>
    <property type="evidence" value="ECO:0007669"/>
    <property type="project" value="UniProtKB-KW"/>
</dbReference>
<dbReference type="EMBL" id="AZAC01000045">
    <property type="protein sequence ID" value="KIX11706.1"/>
    <property type="molecule type" value="Genomic_DNA"/>
</dbReference>
<dbReference type="SMART" id="SM00382">
    <property type="entry name" value="AAA"/>
    <property type="match status" value="1"/>
</dbReference>
<dbReference type="Proteomes" id="UP000032233">
    <property type="component" value="Unassembled WGS sequence"/>
</dbReference>
<dbReference type="InParanoid" id="A0A0D2J7J8"/>
<dbReference type="Pfam" id="PF00072">
    <property type="entry name" value="Response_reg"/>
    <property type="match status" value="1"/>
</dbReference>
<evidence type="ECO:0000259" key="7">
    <source>
        <dbReference type="PROSITE" id="PS50045"/>
    </source>
</evidence>
<evidence type="ECO:0000259" key="8">
    <source>
        <dbReference type="PROSITE" id="PS50110"/>
    </source>
</evidence>
<reference evidence="9 10" key="1">
    <citation type="submission" date="2013-11" db="EMBL/GenBank/DDBJ databases">
        <title>Metagenomic analysis of a methanogenic consortium involved in long chain n-alkane degradation.</title>
        <authorList>
            <person name="Davidova I.A."/>
            <person name="Callaghan A.V."/>
            <person name="Wawrik B."/>
            <person name="Pruitt S."/>
            <person name="Marks C."/>
            <person name="Duncan K.E."/>
            <person name="Suflita J.M."/>
        </authorList>
    </citation>
    <scope>NUCLEOTIDE SEQUENCE [LARGE SCALE GENOMIC DNA]</scope>
    <source>
        <strain evidence="9 10">SPR</strain>
    </source>
</reference>
<evidence type="ECO:0000256" key="5">
    <source>
        <dbReference type="ARBA" id="ARBA00023163"/>
    </source>
</evidence>
<keyword evidence="3" id="KW-0805">Transcription regulation</keyword>
<keyword evidence="1" id="KW-0547">Nucleotide-binding</keyword>
<dbReference type="PROSITE" id="PS00676">
    <property type="entry name" value="SIGMA54_INTERACT_2"/>
    <property type="match status" value="1"/>
</dbReference>
<dbReference type="STRING" id="1429043.X474_22630"/>
<name>A0A0D2J7J8_9BACT</name>
<dbReference type="InterPro" id="IPR025662">
    <property type="entry name" value="Sigma_54_int_dom_ATP-bd_1"/>
</dbReference>
<dbReference type="GO" id="GO:0006355">
    <property type="term" value="P:regulation of DNA-templated transcription"/>
    <property type="evidence" value="ECO:0007669"/>
    <property type="project" value="InterPro"/>
</dbReference>
<evidence type="ECO:0000256" key="2">
    <source>
        <dbReference type="ARBA" id="ARBA00022840"/>
    </source>
</evidence>
<dbReference type="AlphaFoldDB" id="A0A0D2J7J8"/>
<dbReference type="InterPro" id="IPR025943">
    <property type="entry name" value="Sigma_54_int_dom_ATP-bd_2"/>
</dbReference>
<dbReference type="PANTHER" id="PTHR32071:SF122">
    <property type="entry name" value="SIGMA FACTOR"/>
    <property type="match status" value="1"/>
</dbReference>
<dbReference type="PANTHER" id="PTHR32071">
    <property type="entry name" value="TRANSCRIPTIONAL REGULATORY PROTEIN"/>
    <property type="match status" value="1"/>
</dbReference>
<dbReference type="CDD" id="cd00009">
    <property type="entry name" value="AAA"/>
    <property type="match status" value="1"/>
</dbReference>
<dbReference type="PROSITE" id="PS50110">
    <property type="entry name" value="RESPONSE_REGULATORY"/>
    <property type="match status" value="1"/>
</dbReference>
<dbReference type="InterPro" id="IPR011006">
    <property type="entry name" value="CheY-like_superfamily"/>
</dbReference>
<dbReference type="Gene3D" id="3.40.50.300">
    <property type="entry name" value="P-loop containing nucleotide triphosphate hydrolases"/>
    <property type="match status" value="1"/>
</dbReference>
<dbReference type="OrthoDB" id="9763792at2"/>
<sequence length="469" mass="52680">MKTIMLASKRRQVISGLNKFLRDTFSLEKVASFADCLAMLRQKRHDICLLDLNLIVKTGQLPESTEITSKLQNIIEAAAEIPLVVLADANQLRTAVQAVKAGALDYLCHPIAKQEIDLVLHNLSERLAIRSELEYLRSHFWKAEAEDLVRTSSSTMRSVYESIEAVAPTKANILINGDTGTGKSLLAKLIHLHSNRATEAFVSVHCGSMPDSLVESELFGHEKGAFTGAERRKLGRFQVADGGTIFLDEVGTITPNAQIKLLQVLQEGSFTRVGGEQEISVDVRVIAASNEDLKKKAENGRFRKDLFYRLNVFPLELPELKNRRQDIPYLADHFLKKLNQKYGKDIKKVSANVLNAFQGYDWPGNIRELENLMERAYILETGKLLSSISFPTELMAITPQDSSPDQDLGDVTLAEVRKRAVEEVEYRYLAKILEEHKGRIESCAKHAGVTTRQFHNLLTKYGLKSKDYR</sequence>
<evidence type="ECO:0000313" key="9">
    <source>
        <dbReference type="EMBL" id="KIX11706.1"/>
    </source>
</evidence>
<evidence type="ECO:0000256" key="4">
    <source>
        <dbReference type="ARBA" id="ARBA00023125"/>
    </source>
</evidence>
<feature type="domain" description="Sigma-54 factor interaction" evidence="7">
    <location>
        <begin position="149"/>
        <end position="378"/>
    </location>
</feature>
<keyword evidence="5" id="KW-0804">Transcription</keyword>
<dbReference type="SUPFAM" id="SSF52172">
    <property type="entry name" value="CheY-like"/>
    <property type="match status" value="1"/>
</dbReference>
<organism evidence="9 10">
    <name type="scientific">Dethiosulfatarculus sandiegensis</name>
    <dbReference type="NCBI Taxonomy" id="1429043"/>
    <lineage>
        <taxon>Bacteria</taxon>
        <taxon>Pseudomonadati</taxon>
        <taxon>Thermodesulfobacteriota</taxon>
        <taxon>Desulfarculia</taxon>
        <taxon>Desulfarculales</taxon>
        <taxon>Desulfarculaceae</taxon>
        <taxon>Dethiosulfatarculus</taxon>
    </lineage>
</organism>
<keyword evidence="4" id="KW-0238">DNA-binding</keyword>
<dbReference type="InterPro" id="IPR027417">
    <property type="entry name" value="P-loop_NTPase"/>
</dbReference>
<dbReference type="InterPro" id="IPR002078">
    <property type="entry name" value="Sigma_54_int"/>
</dbReference>
<dbReference type="Gene3D" id="1.10.8.60">
    <property type="match status" value="1"/>
</dbReference>
<dbReference type="PROSITE" id="PS00688">
    <property type="entry name" value="SIGMA54_INTERACT_3"/>
    <property type="match status" value="1"/>
</dbReference>
<dbReference type="InterPro" id="IPR025944">
    <property type="entry name" value="Sigma_54_int_dom_CS"/>
</dbReference>
<dbReference type="Gene3D" id="1.10.10.60">
    <property type="entry name" value="Homeodomain-like"/>
    <property type="match status" value="1"/>
</dbReference>
<dbReference type="FunFam" id="3.40.50.300:FF:000006">
    <property type="entry name" value="DNA-binding transcriptional regulator NtrC"/>
    <property type="match status" value="1"/>
</dbReference>
<dbReference type="GO" id="GO:0005524">
    <property type="term" value="F:ATP binding"/>
    <property type="evidence" value="ECO:0007669"/>
    <property type="project" value="UniProtKB-KW"/>
</dbReference>
<dbReference type="RefSeq" id="WP_052515452.1">
    <property type="nucleotide sequence ID" value="NZ_AZAC01000045.1"/>
</dbReference>
<dbReference type="InterPro" id="IPR001789">
    <property type="entry name" value="Sig_transdc_resp-reg_receiver"/>
</dbReference>
<dbReference type="SUPFAM" id="SSF52540">
    <property type="entry name" value="P-loop containing nucleoside triphosphate hydrolases"/>
    <property type="match status" value="1"/>
</dbReference>
<evidence type="ECO:0000313" key="10">
    <source>
        <dbReference type="Proteomes" id="UP000032233"/>
    </source>
</evidence>
<dbReference type="Pfam" id="PF25601">
    <property type="entry name" value="AAA_lid_14"/>
    <property type="match status" value="1"/>
</dbReference>
<dbReference type="GO" id="GO:0000160">
    <property type="term" value="P:phosphorelay signal transduction system"/>
    <property type="evidence" value="ECO:0007669"/>
    <property type="project" value="InterPro"/>
</dbReference>
<keyword evidence="10" id="KW-1185">Reference proteome</keyword>
<comment type="caution">
    <text evidence="9">The sequence shown here is derived from an EMBL/GenBank/DDBJ whole genome shotgun (WGS) entry which is preliminary data.</text>
</comment>
<evidence type="ECO:0000256" key="6">
    <source>
        <dbReference type="PROSITE-ProRule" id="PRU00169"/>
    </source>
</evidence>
<accession>A0A0D2J7J8</accession>
<evidence type="ECO:0000256" key="3">
    <source>
        <dbReference type="ARBA" id="ARBA00023015"/>
    </source>
</evidence>
<dbReference type="InterPro" id="IPR058031">
    <property type="entry name" value="AAA_lid_NorR"/>
</dbReference>
<protein>
    <submittedName>
        <fullName evidence="9">Fis family transcriptional regulator</fullName>
    </submittedName>
</protein>
<dbReference type="SUPFAM" id="SSF46689">
    <property type="entry name" value="Homeodomain-like"/>
    <property type="match status" value="1"/>
</dbReference>
<dbReference type="Pfam" id="PF00158">
    <property type="entry name" value="Sigma54_activat"/>
    <property type="match status" value="1"/>
</dbReference>
<dbReference type="PROSITE" id="PS00675">
    <property type="entry name" value="SIGMA54_INTERACT_1"/>
    <property type="match status" value="1"/>
</dbReference>
<dbReference type="InterPro" id="IPR003593">
    <property type="entry name" value="AAA+_ATPase"/>
</dbReference>
<dbReference type="Gene3D" id="3.40.50.2300">
    <property type="match status" value="1"/>
</dbReference>
<keyword evidence="2" id="KW-0067">ATP-binding</keyword>
<feature type="domain" description="Response regulatory" evidence="8">
    <location>
        <begin position="3"/>
        <end position="124"/>
    </location>
</feature>
<dbReference type="InterPro" id="IPR009057">
    <property type="entry name" value="Homeodomain-like_sf"/>
</dbReference>
<dbReference type="PROSITE" id="PS50045">
    <property type="entry name" value="SIGMA54_INTERACT_4"/>
    <property type="match status" value="1"/>
</dbReference>
<gene>
    <name evidence="9" type="ORF">X474_22630</name>
</gene>